<feature type="transmembrane region" description="Helical" evidence="6">
    <location>
        <begin position="303"/>
        <end position="324"/>
    </location>
</feature>
<keyword evidence="2" id="KW-0813">Transport</keyword>
<evidence type="ECO:0000256" key="5">
    <source>
        <dbReference type="ARBA" id="ARBA00023136"/>
    </source>
</evidence>
<evidence type="ECO:0000256" key="2">
    <source>
        <dbReference type="ARBA" id="ARBA00022448"/>
    </source>
</evidence>
<protein>
    <submittedName>
        <fullName evidence="8">MFS transporter</fullName>
    </submittedName>
</protein>
<evidence type="ECO:0000313" key="8">
    <source>
        <dbReference type="EMBL" id="QJD82120.1"/>
    </source>
</evidence>
<evidence type="ECO:0000313" key="9">
    <source>
        <dbReference type="Proteomes" id="UP000502248"/>
    </source>
</evidence>
<dbReference type="InterPro" id="IPR036259">
    <property type="entry name" value="MFS_trans_sf"/>
</dbReference>
<feature type="transmembrane region" description="Helical" evidence="6">
    <location>
        <begin position="132"/>
        <end position="150"/>
    </location>
</feature>
<evidence type="ECO:0000256" key="3">
    <source>
        <dbReference type="ARBA" id="ARBA00022692"/>
    </source>
</evidence>
<accession>A0A7Z2VFR5</accession>
<evidence type="ECO:0000256" key="4">
    <source>
        <dbReference type="ARBA" id="ARBA00022989"/>
    </source>
</evidence>
<dbReference type="Proteomes" id="UP000502248">
    <property type="component" value="Chromosome"/>
</dbReference>
<dbReference type="InterPro" id="IPR020846">
    <property type="entry name" value="MFS_dom"/>
</dbReference>
<keyword evidence="9" id="KW-1185">Reference proteome</keyword>
<sequence length="407" mass="44843">MAWITALCLMGDSMLYIVLPLHWKEAGLESLVQVGVVLSVNRLIRLPLNPIVSRIYRYITLRQGLGIAFVLAIITTASYGIADSFLFWIGLRALWGFAWSLLRLGGYYAILDLQTERNRGQLFGVYNGHYRVGSLVGMLLGGGFAELLGLRALSLLLAALALCGIPIFLKMLPFAAIRDSQDEHATERQSTFKKNKLALFKTNGVLSLLVTALGSALIFEGMFASLLSNYIENKQLTATWLGFTIGGALLSGGLQAMRWGWSPFLSPYVGRLTDRKFHAIPMIAINLIASWILLLAFPLSMPLAAWILVTLGILLCSTFISTLLDYLAASVAARQEGDKRDVITVYSITLDLGAALGPVAAFWIVENVGFYPIYWGSAGVFIALSIYWFRRNQQRSKPTESMKQNSA</sequence>
<gene>
    <name evidence="8" type="ORF">HH215_02285</name>
</gene>
<dbReference type="KEGG" id="cheb:HH215_02285"/>
<keyword evidence="4 6" id="KW-1133">Transmembrane helix</keyword>
<feature type="transmembrane region" description="Helical" evidence="6">
    <location>
        <begin position="198"/>
        <end position="219"/>
    </location>
</feature>
<feature type="transmembrane region" description="Helical" evidence="6">
    <location>
        <begin position="371"/>
        <end position="389"/>
    </location>
</feature>
<proteinExistence type="predicted"/>
<evidence type="ECO:0000256" key="6">
    <source>
        <dbReference type="SAM" id="Phobius"/>
    </source>
</evidence>
<dbReference type="InterPro" id="IPR050930">
    <property type="entry name" value="MFS_Vesicular_Transporter"/>
</dbReference>
<dbReference type="GO" id="GO:0022857">
    <property type="term" value="F:transmembrane transporter activity"/>
    <property type="evidence" value="ECO:0007669"/>
    <property type="project" value="InterPro"/>
</dbReference>
<dbReference type="RefSeq" id="WP_169278423.1">
    <property type="nucleotide sequence ID" value="NZ_CP051680.1"/>
</dbReference>
<comment type="subcellular location">
    <subcellularLocation>
        <location evidence="1">Cell membrane</location>
        <topology evidence="1">Multi-pass membrane protein</topology>
    </subcellularLocation>
</comment>
<dbReference type="AlphaFoldDB" id="A0A7Z2VFR5"/>
<feature type="transmembrane region" description="Helical" evidence="6">
    <location>
        <begin position="156"/>
        <end position="177"/>
    </location>
</feature>
<dbReference type="SUPFAM" id="SSF103473">
    <property type="entry name" value="MFS general substrate transporter"/>
    <property type="match status" value="1"/>
</dbReference>
<dbReference type="GO" id="GO:0005886">
    <property type="term" value="C:plasma membrane"/>
    <property type="evidence" value="ECO:0007669"/>
    <property type="project" value="UniProtKB-SubCell"/>
</dbReference>
<organism evidence="8 9">
    <name type="scientific">Cohnella herbarum</name>
    <dbReference type="NCBI Taxonomy" id="2728023"/>
    <lineage>
        <taxon>Bacteria</taxon>
        <taxon>Bacillati</taxon>
        <taxon>Bacillota</taxon>
        <taxon>Bacilli</taxon>
        <taxon>Bacillales</taxon>
        <taxon>Paenibacillaceae</taxon>
        <taxon>Cohnella</taxon>
    </lineage>
</organism>
<dbReference type="PANTHER" id="PTHR23506:SF23">
    <property type="entry name" value="GH10249P"/>
    <property type="match status" value="1"/>
</dbReference>
<evidence type="ECO:0000259" key="7">
    <source>
        <dbReference type="PROSITE" id="PS50850"/>
    </source>
</evidence>
<dbReference type="Pfam" id="PF07690">
    <property type="entry name" value="MFS_1"/>
    <property type="match status" value="1"/>
</dbReference>
<keyword evidence="3 6" id="KW-0812">Transmembrane</keyword>
<reference evidence="8 9" key="1">
    <citation type="submission" date="2020-04" db="EMBL/GenBank/DDBJ databases">
        <title>Genome sequencing of novel species.</title>
        <authorList>
            <person name="Heo J."/>
            <person name="Kim S.-J."/>
            <person name="Kim J.-S."/>
            <person name="Hong S.-B."/>
            <person name="Kwon S.-W."/>
        </authorList>
    </citation>
    <scope>NUCLEOTIDE SEQUENCE [LARGE SCALE GENOMIC DNA]</scope>
    <source>
        <strain evidence="8 9">MFER-1</strain>
    </source>
</reference>
<keyword evidence="5 6" id="KW-0472">Membrane</keyword>
<dbReference type="PROSITE" id="PS50850">
    <property type="entry name" value="MFS"/>
    <property type="match status" value="1"/>
</dbReference>
<dbReference type="EMBL" id="CP051680">
    <property type="protein sequence ID" value="QJD82120.1"/>
    <property type="molecule type" value="Genomic_DNA"/>
</dbReference>
<dbReference type="InterPro" id="IPR011701">
    <property type="entry name" value="MFS"/>
</dbReference>
<feature type="transmembrane region" description="Helical" evidence="6">
    <location>
        <begin position="239"/>
        <end position="257"/>
    </location>
</feature>
<name>A0A7Z2VFR5_9BACL</name>
<dbReference type="PANTHER" id="PTHR23506">
    <property type="entry name" value="GH10249P"/>
    <property type="match status" value="1"/>
</dbReference>
<feature type="transmembrane region" description="Helical" evidence="6">
    <location>
        <begin position="65"/>
        <end position="87"/>
    </location>
</feature>
<feature type="domain" description="Major facilitator superfamily (MFS) profile" evidence="7">
    <location>
        <begin position="1"/>
        <end position="395"/>
    </location>
</feature>
<evidence type="ECO:0000256" key="1">
    <source>
        <dbReference type="ARBA" id="ARBA00004651"/>
    </source>
</evidence>
<feature type="transmembrane region" description="Helical" evidence="6">
    <location>
        <begin position="93"/>
        <end position="111"/>
    </location>
</feature>
<feature type="transmembrane region" description="Helical" evidence="6">
    <location>
        <begin position="277"/>
        <end position="297"/>
    </location>
</feature>
<dbReference type="Gene3D" id="1.20.1250.20">
    <property type="entry name" value="MFS general substrate transporter like domains"/>
    <property type="match status" value="1"/>
</dbReference>
<feature type="transmembrane region" description="Helical" evidence="6">
    <location>
        <begin position="345"/>
        <end position="365"/>
    </location>
</feature>